<evidence type="ECO:0000256" key="1">
    <source>
        <dbReference type="SAM" id="MobiDB-lite"/>
    </source>
</evidence>
<feature type="region of interest" description="Disordered" evidence="1">
    <location>
        <begin position="557"/>
        <end position="608"/>
    </location>
</feature>
<comment type="caution">
    <text evidence="3">The sequence shown here is derived from an EMBL/GenBank/DDBJ whole genome shotgun (WGS) entry which is preliminary data.</text>
</comment>
<dbReference type="EMBL" id="VDMD01000010">
    <property type="protein sequence ID" value="TRM63105.1"/>
    <property type="molecule type" value="Genomic_DNA"/>
</dbReference>
<protein>
    <recommendedName>
        <fullName evidence="2">Fungal-type protein kinase domain-containing protein</fullName>
    </recommendedName>
</protein>
<sequence length="608" mass="68962">MMTVWYFSRSHSCMSTTFDMRKNYRRCIEVFIAFMFATPAELGFDETVELISVGGEWHYGYKVGDRFYRSTRSIFEHNGTRITGRGTRVWEVVRVKDFKDPTPLDDKRSALKDVWLDEGARTEREIQEALFRDLDLVAQRINDSDPATIHVLDGFEPETRTALRKCVADRKLYSKYFLTINHDWTGPTSKPRAAHAVAVPDLFGVQPSPLVASVPGSDSTRARSNPLVPALTAPTPVVERAFVPKYQYRVVFGEVGEALHYVDNISVVLRAVQDCLFALQLLFLAGWVHRDISTGNLLWWNGCGLLADLEYAKKFEPSTGGSADPKTVWYRFLYGCRNSKTMLIYEPPRPTFASFAERLAYDAANNEPDTQPRTHVVVHNFEHDLESLFWVLLWIYMARLPHPLVPSLEGMHVGGAESMQTQDSPDSVGILNPNEPQETAIPPHVLQVVGEIFQNHSGCSDLRYCVLTRTDIHSARVSSVFLPDHRQVAAVFRALTGELRDGYEQRKLDFANLATYPRLFGAFKQAIQALQAHYEQHRDAYRPLLVYKARETVQPVGRATTAPSAAPRQVGRPHAVLKRRKPKDDDDYEDEDERVSKVAKLQTSTKNV</sequence>
<dbReference type="PANTHER" id="PTHR38248">
    <property type="entry name" value="FUNK1 6"/>
    <property type="match status" value="1"/>
</dbReference>
<dbReference type="OrthoDB" id="3271139at2759"/>
<dbReference type="PANTHER" id="PTHR38248:SF2">
    <property type="entry name" value="FUNK1 11"/>
    <property type="match status" value="1"/>
</dbReference>
<name>A0A550CE77_9AGAR</name>
<organism evidence="3 4">
    <name type="scientific">Schizophyllum amplum</name>
    <dbReference type="NCBI Taxonomy" id="97359"/>
    <lineage>
        <taxon>Eukaryota</taxon>
        <taxon>Fungi</taxon>
        <taxon>Dikarya</taxon>
        <taxon>Basidiomycota</taxon>
        <taxon>Agaricomycotina</taxon>
        <taxon>Agaricomycetes</taxon>
        <taxon>Agaricomycetidae</taxon>
        <taxon>Agaricales</taxon>
        <taxon>Schizophyllaceae</taxon>
        <taxon>Schizophyllum</taxon>
    </lineage>
</organism>
<accession>A0A550CE77</accession>
<dbReference type="Pfam" id="PF17667">
    <property type="entry name" value="Pkinase_fungal"/>
    <property type="match status" value="1"/>
</dbReference>
<evidence type="ECO:0000259" key="2">
    <source>
        <dbReference type="Pfam" id="PF17667"/>
    </source>
</evidence>
<dbReference type="InterPro" id="IPR011009">
    <property type="entry name" value="Kinase-like_dom_sf"/>
</dbReference>
<reference evidence="3 4" key="1">
    <citation type="journal article" date="2019" name="New Phytol.">
        <title>Comparative genomics reveals unique wood-decay strategies and fruiting body development in the Schizophyllaceae.</title>
        <authorList>
            <person name="Almasi E."/>
            <person name="Sahu N."/>
            <person name="Krizsan K."/>
            <person name="Balint B."/>
            <person name="Kovacs G.M."/>
            <person name="Kiss B."/>
            <person name="Cseklye J."/>
            <person name="Drula E."/>
            <person name="Henrissat B."/>
            <person name="Nagy I."/>
            <person name="Chovatia M."/>
            <person name="Adam C."/>
            <person name="LaButti K."/>
            <person name="Lipzen A."/>
            <person name="Riley R."/>
            <person name="Grigoriev I.V."/>
            <person name="Nagy L.G."/>
        </authorList>
    </citation>
    <scope>NUCLEOTIDE SEQUENCE [LARGE SCALE GENOMIC DNA]</scope>
    <source>
        <strain evidence="3 4">NL-1724</strain>
    </source>
</reference>
<dbReference type="InterPro" id="IPR040976">
    <property type="entry name" value="Pkinase_fungal"/>
</dbReference>
<keyword evidence="4" id="KW-1185">Reference proteome</keyword>
<feature type="domain" description="Fungal-type protein kinase" evidence="2">
    <location>
        <begin position="1"/>
        <end position="395"/>
    </location>
</feature>
<gene>
    <name evidence="3" type="ORF">BD626DRAFT_495507</name>
</gene>
<dbReference type="Proteomes" id="UP000320762">
    <property type="component" value="Unassembled WGS sequence"/>
</dbReference>
<dbReference type="AlphaFoldDB" id="A0A550CE77"/>
<evidence type="ECO:0000313" key="3">
    <source>
        <dbReference type="EMBL" id="TRM63105.1"/>
    </source>
</evidence>
<proteinExistence type="predicted"/>
<evidence type="ECO:0000313" key="4">
    <source>
        <dbReference type="Proteomes" id="UP000320762"/>
    </source>
</evidence>
<dbReference type="SUPFAM" id="SSF56112">
    <property type="entry name" value="Protein kinase-like (PK-like)"/>
    <property type="match status" value="1"/>
</dbReference>